<dbReference type="InterPro" id="IPR000795">
    <property type="entry name" value="T_Tr_GTP-bd_dom"/>
</dbReference>
<dbReference type="NCBIfam" id="TIGR00475">
    <property type="entry name" value="selB"/>
    <property type="match status" value="1"/>
</dbReference>
<dbReference type="GO" id="GO:0005737">
    <property type="term" value="C:cytoplasm"/>
    <property type="evidence" value="ECO:0007669"/>
    <property type="project" value="UniProtKB-SubCell"/>
</dbReference>
<dbReference type="PANTHER" id="PTHR43721:SF11">
    <property type="entry name" value="SELENOCYSTEINE-SPECIFIC ELONGATION FACTOR"/>
    <property type="match status" value="1"/>
</dbReference>
<dbReference type="InterPro" id="IPR027417">
    <property type="entry name" value="P-loop_NTPase"/>
</dbReference>
<proteinExistence type="predicted"/>
<evidence type="ECO:0000256" key="7">
    <source>
        <dbReference type="ARBA" id="ARBA00025526"/>
    </source>
</evidence>
<keyword evidence="4" id="KW-0547">Nucleotide-binding</keyword>
<dbReference type="InterPro" id="IPR057335">
    <property type="entry name" value="Beta-barrel_SelB"/>
</dbReference>
<dbReference type="Gene3D" id="2.40.30.10">
    <property type="entry name" value="Translation factors"/>
    <property type="match status" value="1"/>
</dbReference>
<keyword evidence="6" id="KW-0342">GTP-binding</keyword>
<dbReference type="InterPro" id="IPR004535">
    <property type="entry name" value="Transl_elong_SelB"/>
</dbReference>
<sequence>VSRGLSIELGFAYKNFGSYRLGFVDVPGHIRFIHNMLAGVGAVDFALLIIAADDGPMPQTIEHLAIINELGISRGAIALTKVDRVSRSRISEVEEQIRDLVSGTFLEQARILPCSGLSLEGIDSLQAHLTETAGTLQSKTKTGHFRLAIDRIFTVKGAGLVVTGAIISGSVSTGDELTLLPQSKQVRVRQIHRQNIKSEYAQAGDRCALNLASVNLSRQDIHRGDWLTSNPSIIGSQRIDMHLHVLKGESAALKHWTPVHIHSAAKHALGHVATLQGPSIAPGQAGLVQLVSDEPLFLCSDDRLILRDQGANRTIAGGLVIGVDSPRRGRNAPHRVANLNKQIKTDTVTDKIAAALEH</sequence>
<dbReference type="Pfam" id="PF03144">
    <property type="entry name" value="GTP_EFTU_D2"/>
    <property type="match status" value="1"/>
</dbReference>
<dbReference type="PANTHER" id="PTHR43721">
    <property type="entry name" value="ELONGATION FACTOR TU-RELATED"/>
    <property type="match status" value="1"/>
</dbReference>
<dbReference type="PROSITE" id="PS51722">
    <property type="entry name" value="G_TR_2"/>
    <property type="match status" value="1"/>
</dbReference>
<dbReference type="InterPro" id="IPR009001">
    <property type="entry name" value="Transl_elong_EF1A/Init_IF2_C"/>
</dbReference>
<keyword evidence="5" id="KW-0648">Protein biosynthesis</keyword>
<evidence type="ECO:0000256" key="6">
    <source>
        <dbReference type="ARBA" id="ARBA00023134"/>
    </source>
</evidence>
<dbReference type="SUPFAM" id="SSF50447">
    <property type="entry name" value="Translation proteins"/>
    <property type="match status" value="1"/>
</dbReference>
<dbReference type="InterPro" id="IPR050055">
    <property type="entry name" value="EF-Tu_GTPase"/>
</dbReference>
<evidence type="ECO:0000256" key="2">
    <source>
        <dbReference type="ARBA" id="ARBA00015953"/>
    </source>
</evidence>
<feature type="domain" description="Tr-type G" evidence="9">
    <location>
        <begin position="1"/>
        <end position="137"/>
    </location>
</feature>
<evidence type="ECO:0000259" key="9">
    <source>
        <dbReference type="PROSITE" id="PS51722"/>
    </source>
</evidence>
<dbReference type="SUPFAM" id="SSF50465">
    <property type="entry name" value="EF-Tu/eEF-1alpha/eIF2-gamma C-terminal domain"/>
    <property type="match status" value="1"/>
</dbReference>
<dbReference type="InterPro" id="IPR004161">
    <property type="entry name" value="EFTu-like_2"/>
</dbReference>
<dbReference type="EMBL" id="UINC01051872">
    <property type="protein sequence ID" value="SVB66539.1"/>
    <property type="molecule type" value="Genomic_DNA"/>
</dbReference>
<dbReference type="CDD" id="cd03696">
    <property type="entry name" value="SelB_II"/>
    <property type="match status" value="1"/>
</dbReference>
<comment type="subcellular location">
    <subcellularLocation>
        <location evidence="1">Cytoplasm</location>
    </subcellularLocation>
</comment>
<dbReference type="Gene3D" id="3.40.50.300">
    <property type="entry name" value="P-loop containing nucleotide triphosphate hydrolases"/>
    <property type="match status" value="1"/>
</dbReference>
<accession>A0A382FV76</accession>
<evidence type="ECO:0000313" key="10">
    <source>
        <dbReference type="EMBL" id="SVB66539.1"/>
    </source>
</evidence>
<dbReference type="AlphaFoldDB" id="A0A382FV76"/>
<protein>
    <recommendedName>
        <fullName evidence="2">Selenocysteine-specific elongation factor</fullName>
    </recommendedName>
    <alternativeName>
        <fullName evidence="8">SelB translation factor</fullName>
    </alternativeName>
</protein>
<evidence type="ECO:0000256" key="1">
    <source>
        <dbReference type="ARBA" id="ARBA00004496"/>
    </source>
</evidence>
<dbReference type="Pfam" id="PF25461">
    <property type="entry name" value="Beta-barrel_SelB"/>
    <property type="match status" value="1"/>
</dbReference>
<organism evidence="10">
    <name type="scientific">marine metagenome</name>
    <dbReference type="NCBI Taxonomy" id="408172"/>
    <lineage>
        <taxon>unclassified sequences</taxon>
        <taxon>metagenomes</taxon>
        <taxon>ecological metagenomes</taxon>
    </lineage>
</organism>
<dbReference type="Pfam" id="PF00009">
    <property type="entry name" value="GTP_EFTU"/>
    <property type="match status" value="1"/>
</dbReference>
<dbReference type="InterPro" id="IPR009000">
    <property type="entry name" value="Transl_B-barrel_sf"/>
</dbReference>
<dbReference type="SUPFAM" id="SSF52540">
    <property type="entry name" value="P-loop containing nucleoside triphosphate hydrolases"/>
    <property type="match status" value="1"/>
</dbReference>
<comment type="function">
    <text evidence="7">Translation factor necessary for the incorporation of selenocysteine into proteins. It probably replaces EF-Tu for the insertion of selenocysteine directed by the UGA codon. SelB binds GTP and GDP.</text>
</comment>
<dbReference type="GO" id="GO:0001514">
    <property type="term" value="P:selenocysteine incorporation"/>
    <property type="evidence" value="ECO:0007669"/>
    <property type="project" value="InterPro"/>
</dbReference>
<evidence type="ECO:0000256" key="8">
    <source>
        <dbReference type="ARBA" id="ARBA00031615"/>
    </source>
</evidence>
<dbReference type="GO" id="GO:0003746">
    <property type="term" value="F:translation elongation factor activity"/>
    <property type="evidence" value="ECO:0007669"/>
    <property type="project" value="InterPro"/>
</dbReference>
<evidence type="ECO:0000256" key="5">
    <source>
        <dbReference type="ARBA" id="ARBA00022917"/>
    </source>
</evidence>
<dbReference type="GO" id="GO:0003924">
    <property type="term" value="F:GTPase activity"/>
    <property type="evidence" value="ECO:0007669"/>
    <property type="project" value="InterPro"/>
</dbReference>
<name>A0A382FV76_9ZZZZ</name>
<evidence type="ECO:0000256" key="4">
    <source>
        <dbReference type="ARBA" id="ARBA00022741"/>
    </source>
</evidence>
<keyword evidence="3" id="KW-0963">Cytoplasm</keyword>
<dbReference type="CDD" id="cd15491">
    <property type="entry name" value="selB_III"/>
    <property type="match status" value="1"/>
</dbReference>
<feature type="non-terminal residue" evidence="10">
    <location>
        <position position="1"/>
    </location>
</feature>
<gene>
    <name evidence="10" type="ORF">METZ01_LOCUS219393</name>
</gene>
<reference evidence="10" key="1">
    <citation type="submission" date="2018-05" db="EMBL/GenBank/DDBJ databases">
        <authorList>
            <person name="Lanie J.A."/>
            <person name="Ng W.-L."/>
            <person name="Kazmierczak K.M."/>
            <person name="Andrzejewski T.M."/>
            <person name="Davidsen T.M."/>
            <person name="Wayne K.J."/>
            <person name="Tettelin H."/>
            <person name="Glass J.I."/>
            <person name="Rusch D."/>
            <person name="Podicherti R."/>
            <person name="Tsui H.-C.T."/>
            <person name="Winkler M.E."/>
        </authorList>
    </citation>
    <scope>NUCLEOTIDE SEQUENCE</scope>
</reference>
<evidence type="ECO:0000256" key="3">
    <source>
        <dbReference type="ARBA" id="ARBA00022490"/>
    </source>
</evidence>
<dbReference type="GO" id="GO:0005525">
    <property type="term" value="F:GTP binding"/>
    <property type="evidence" value="ECO:0007669"/>
    <property type="project" value="UniProtKB-KW"/>
</dbReference>
<feature type="non-terminal residue" evidence="10">
    <location>
        <position position="358"/>
    </location>
</feature>
<dbReference type="GO" id="GO:0003723">
    <property type="term" value="F:RNA binding"/>
    <property type="evidence" value="ECO:0007669"/>
    <property type="project" value="InterPro"/>
</dbReference>